<accession>A0A822Y652</accession>
<dbReference type="InterPro" id="IPR036047">
    <property type="entry name" value="F-box-like_dom_sf"/>
</dbReference>
<reference evidence="2 3" key="1">
    <citation type="journal article" date="2020" name="Mol. Biol. Evol.">
        <title>Distinct Expression and Methylation Patterns for Genes with Different Fates following a Single Whole-Genome Duplication in Flowering Plants.</title>
        <authorList>
            <person name="Shi T."/>
            <person name="Rahmani R.S."/>
            <person name="Gugger P.F."/>
            <person name="Wang M."/>
            <person name="Li H."/>
            <person name="Zhang Y."/>
            <person name="Li Z."/>
            <person name="Wang Q."/>
            <person name="Van de Peer Y."/>
            <person name="Marchal K."/>
            <person name="Chen J."/>
        </authorList>
    </citation>
    <scope>NUCLEOTIDE SEQUENCE [LARGE SCALE GENOMIC DNA]</scope>
    <source>
        <tissue evidence="2">Leaf</tissue>
    </source>
</reference>
<dbReference type="InterPro" id="IPR013187">
    <property type="entry name" value="F-box-assoc_dom_typ3"/>
</dbReference>
<dbReference type="InterPro" id="IPR017451">
    <property type="entry name" value="F-box-assoc_interact_dom"/>
</dbReference>
<dbReference type="SMART" id="SM00256">
    <property type="entry name" value="FBOX"/>
    <property type="match status" value="1"/>
</dbReference>
<sequence length="380" mass="44112">MESAETLLEILLRCPCKSLLRFKCVCKSWCSMINDPYFTYRHLQKRKTRQESMHLMFLHGQVDGSVVLYLVDTSSSTSPHVWQRTTLGSYRNQKSLMILPSVNGLICMYGDFIFIINPITKQIATFQPPCPRPDVLNHEVAIGFGFDPHTKQYKMVHAICRNYRGIFVSDEDNLIYECRVFTLGGGSSTTCSWRRINPPSYPLRDMNSVYLDGKIYWIGDSRRCSRFYPLNDLIVVFFDVGNETFGDFQPPTLTSGLMYSKCLVVLKDKLCFVELCVNQLDIWMMEDCNKHTWTKEYAIIGLERYDIAPEVPSPWMSRLKWTAFPMYIQEEDDIVFYIFPPTEIVSYNIKNNKVSTLLRLRGCPAGEGQIVHFRESLVRF</sequence>
<dbReference type="AlphaFoldDB" id="A0A822Y652"/>
<proteinExistence type="predicted"/>
<comment type="caution">
    <text evidence="2">The sequence shown here is derived from an EMBL/GenBank/DDBJ whole genome shotgun (WGS) entry which is preliminary data.</text>
</comment>
<dbReference type="NCBIfam" id="TIGR01640">
    <property type="entry name" value="F_box_assoc_1"/>
    <property type="match status" value="1"/>
</dbReference>
<feature type="domain" description="F-box" evidence="1">
    <location>
        <begin position="5"/>
        <end position="42"/>
    </location>
</feature>
<dbReference type="EMBL" id="DUZY01000002">
    <property type="protein sequence ID" value="DAD27503.1"/>
    <property type="molecule type" value="Genomic_DNA"/>
</dbReference>
<gene>
    <name evidence="2" type="ORF">HUJ06_028971</name>
</gene>
<dbReference type="Pfam" id="PF00646">
    <property type="entry name" value="F-box"/>
    <property type="match status" value="1"/>
</dbReference>
<evidence type="ECO:0000313" key="3">
    <source>
        <dbReference type="Proteomes" id="UP000607653"/>
    </source>
</evidence>
<dbReference type="Proteomes" id="UP000607653">
    <property type="component" value="Unassembled WGS sequence"/>
</dbReference>
<dbReference type="InterPro" id="IPR001810">
    <property type="entry name" value="F-box_dom"/>
</dbReference>
<dbReference type="PANTHER" id="PTHR31111:SF138">
    <property type="entry name" value="F-BOX ASSOCIATED DOMAIN-CONTAINING PROTEIN"/>
    <property type="match status" value="1"/>
</dbReference>
<protein>
    <recommendedName>
        <fullName evidence="1">F-box domain-containing protein</fullName>
    </recommendedName>
</protein>
<dbReference type="Pfam" id="PF08268">
    <property type="entry name" value="FBA_3"/>
    <property type="match status" value="1"/>
</dbReference>
<dbReference type="PANTHER" id="PTHR31111">
    <property type="entry name" value="BNAA05G37150D PROTEIN-RELATED"/>
    <property type="match status" value="1"/>
</dbReference>
<evidence type="ECO:0000313" key="2">
    <source>
        <dbReference type="EMBL" id="DAD27503.1"/>
    </source>
</evidence>
<keyword evidence="3" id="KW-1185">Reference proteome</keyword>
<dbReference type="CDD" id="cd22157">
    <property type="entry name" value="F-box_AtFBW1-like"/>
    <property type="match status" value="1"/>
</dbReference>
<evidence type="ECO:0000259" key="1">
    <source>
        <dbReference type="SMART" id="SM00256"/>
    </source>
</evidence>
<name>A0A822Y652_NELNU</name>
<organism evidence="2 3">
    <name type="scientific">Nelumbo nucifera</name>
    <name type="common">Sacred lotus</name>
    <dbReference type="NCBI Taxonomy" id="4432"/>
    <lineage>
        <taxon>Eukaryota</taxon>
        <taxon>Viridiplantae</taxon>
        <taxon>Streptophyta</taxon>
        <taxon>Embryophyta</taxon>
        <taxon>Tracheophyta</taxon>
        <taxon>Spermatophyta</taxon>
        <taxon>Magnoliopsida</taxon>
        <taxon>Proteales</taxon>
        <taxon>Nelumbonaceae</taxon>
        <taxon>Nelumbo</taxon>
    </lineage>
</organism>
<dbReference type="Gene3D" id="1.20.1280.50">
    <property type="match status" value="1"/>
</dbReference>
<dbReference type="SUPFAM" id="SSF81383">
    <property type="entry name" value="F-box domain"/>
    <property type="match status" value="1"/>
</dbReference>